<dbReference type="AlphaFoldDB" id="A0A0W8E789"/>
<evidence type="ECO:0000313" key="1">
    <source>
        <dbReference type="EMBL" id="KUG04289.1"/>
    </source>
</evidence>
<accession>A0A0W8E789</accession>
<organism evidence="1">
    <name type="scientific">hydrocarbon metagenome</name>
    <dbReference type="NCBI Taxonomy" id="938273"/>
    <lineage>
        <taxon>unclassified sequences</taxon>
        <taxon>metagenomes</taxon>
        <taxon>ecological metagenomes</taxon>
    </lineage>
</organism>
<protein>
    <submittedName>
        <fullName evidence="1">Uncharacterized protein</fullName>
    </submittedName>
</protein>
<proteinExistence type="predicted"/>
<comment type="caution">
    <text evidence="1">The sequence shown here is derived from an EMBL/GenBank/DDBJ whole genome shotgun (WGS) entry which is preliminary data.</text>
</comment>
<dbReference type="EMBL" id="LNQE01001853">
    <property type="protein sequence ID" value="KUG04289.1"/>
    <property type="molecule type" value="Genomic_DNA"/>
</dbReference>
<gene>
    <name evidence="1" type="ORF">ASZ90_018296</name>
</gene>
<name>A0A0W8E789_9ZZZZ</name>
<reference evidence="1" key="1">
    <citation type="journal article" date="2015" name="Proc. Natl. Acad. Sci. U.S.A.">
        <title>Networks of energetic and metabolic interactions define dynamics in microbial communities.</title>
        <authorList>
            <person name="Embree M."/>
            <person name="Liu J.K."/>
            <person name="Al-Bassam M.M."/>
            <person name="Zengler K."/>
        </authorList>
    </citation>
    <scope>NUCLEOTIDE SEQUENCE</scope>
</reference>
<sequence>MVLVLIISLLAAALNISNEGINQLTGEERKAMVAVHVDDRNINLMMMGEEYQVSDPLETSRQLFDGCCSSIRNHLLSIWIIFRAVF</sequence>